<sequence length="169" mass="19353">MREGKDVEVAPNLDDVIASYHVNDMAPMARKHHKSLAGRLSDMSSDLSAEQGRSTPSANKKRAKNRFNYYYSCSNVNRLSNGRVKLNDALARLREASSGTGLVNQLEQNHFVWCEKRLFHNEGNSKSKSDRQIRIQQEILHKNQFPAIVCNRVRSNFLNKRLLRCLLPD</sequence>
<feature type="region of interest" description="Disordered" evidence="1">
    <location>
        <begin position="31"/>
        <end position="61"/>
    </location>
</feature>
<dbReference type="EMBL" id="KQ971338">
    <property type="protein sequence ID" value="EFA02652.1"/>
    <property type="molecule type" value="Genomic_DNA"/>
</dbReference>
<feature type="compositionally biased region" description="Polar residues" evidence="1">
    <location>
        <begin position="42"/>
        <end position="58"/>
    </location>
</feature>
<dbReference type="Proteomes" id="UP000007266">
    <property type="component" value="Linkage group 4"/>
</dbReference>
<reference evidence="2 3" key="1">
    <citation type="journal article" date="2008" name="Nature">
        <title>The genome of the model beetle and pest Tribolium castaneum.</title>
        <authorList>
            <consortium name="Tribolium Genome Sequencing Consortium"/>
            <person name="Richards S."/>
            <person name="Gibbs R.A."/>
            <person name="Weinstock G.M."/>
            <person name="Brown S.J."/>
            <person name="Denell R."/>
            <person name="Beeman R.W."/>
            <person name="Gibbs R."/>
            <person name="Beeman R.W."/>
            <person name="Brown S.J."/>
            <person name="Bucher G."/>
            <person name="Friedrich M."/>
            <person name="Grimmelikhuijzen C.J."/>
            <person name="Klingler M."/>
            <person name="Lorenzen M."/>
            <person name="Richards S."/>
            <person name="Roth S."/>
            <person name="Schroder R."/>
            <person name="Tautz D."/>
            <person name="Zdobnov E.M."/>
            <person name="Muzny D."/>
            <person name="Gibbs R.A."/>
            <person name="Weinstock G.M."/>
            <person name="Attaway T."/>
            <person name="Bell S."/>
            <person name="Buhay C.J."/>
            <person name="Chandrabose M.N."/>
            <person name="Chavez D."/>
            <person name="Clerk-Blankenburg K.P."/>
            <person name="Cree A."/>
            <person name="Dao M."/>
            <person name="Davis C."/>
            <person name="Chacko J."/>
            <person name="Dinh H."/>
            <person name="Dugan-Rocha S."/>
            <person name="Fowler G."/>
            <person name="Garner T.T."/>
            <person name="Garnes J."/>
            <person name="Gnirke A."/>
            <person name="Hawes A."/>
            <person name="Hernandez J."/>
            <person name="Hines S."/>
            <person name="Holder M."/>
            <person name="Hume J."/>
            <person name="Jhangiani S.N."/>
            <person name="Joshi V."/>
            <person name="Khan Z.M."/>
            <person name="Jackson L."/>
            <person name="Kovar C."/>
            <person name="Kowis A."/>
            <person name="Lee S."/>
            <person name="Lewis L.R."/>
            <person name="Margolis J."/>
            <person name="Morgan M."/>
            <person name="Nazareth L.V."/>
            <person name="Nguyen N."/>
            <person name="Okwuonu G."/>
            <person name="Parker D."/>
            <person name="Richards S."/>
            <person name="Ruiz S.J."/>
            <person name="Santibanez J."/>
            <person name="Savard J."/>
            <person name="Scherer S.E."/>
            <person name="Schneider B."/>
            <person name="Sodergren E."/>
            <person name="Tautz D."/>
            <person name="Vattahil S."/>
            <person name="Villasana D."/>
            <person name="White C.S."/>
            <person name="Wright R."/>
            <person name="Park Y."/>
            <person name="Beeman R.W."/>
            <person name="Lord J."/>
            <person name="Oppert B."/>
            <person name="Lorenzen M."/>
            <person name="Brown S."/>
            <person name="Wang L."/>
            <person name="Savard J."/>
            <person name="Tautz D."/>
            <person name="Richards S."/>
            <person name="Weinstock G."/>
            <person name="Gibbs R.A."/>
            <person name="Liu Y."/>
            <person name="Worley K."/>
            <person name="Weinstock G."/>
            <person name="Elsik C.G."/>
            <person name="Reese J.T."/>
            <person name="Elhaik E."/>
            <person name="Landan G."/>
            <person name="Graur D."/>
            <person name="Arensburger P."/>
            <person name="Atkinson P."/>
            <person name="Beeman R.W."/>
            <person name="Beidler J."/>
            <person name="Brown S.J."/>
            <person name="Demuth J.P."/>
            <person name="Drury D.W."/>
            <person name="Du Y.Z."/>
            <person name="Fujiwara H."/>
            <person name="Lorenzen M."/>
            <person name="Maselli V."/>
            <person name="Osanai M."/>
            <person name="Park Y."/>
            <person name="Robertson H.M."/>
            <person name="Tu Z."/>
            <person name="Wang J.J."/>
            <person name="Wang S."/>
            <person name="Richards S."/>
            <person name="Song H."/>
            <person name="Zhang L."/>
            <person name="Sodergren E."/>
            <person name="Werner D."/>
            <person name="Stanke M."/>
            <person name="Morgenstern B."/>
            <person name="Solovyev V."/>
            <person name="Kosarev P."/>
            <person name="Brown G."/>
            <person name="Chen H.C."/>
            <person name="Ermolaeva O."/>
            <person name="Hlavina W."/>
            <person name="Kapustin Y."/>
            <person name="Kiryutin B."/>
            <person name="Kitts P."/>
            <person name="Maglott D."/>
            <person name="Pruitt K."/>
            <person name="Sapojnikov V."/>
            <person name="Souvorov A."/>
            <person name="Mackey A.J."/>
            <person name="Waterhouse R.M."/>
            <person name="Wyder S."/>
            <person name="Zdobnov E.M."/>
            <person name="Zdobnov E.M."/>
            <person name="Wyder S."/>
            <person name="Kriventseva E.V."/>
            <person name="Kadowaki T."/>
            <person name="Bork P."/>
            <person name="Aranda M."/>
            <person name="Bao R."/>
            <person name="Beermann A."/>
            <person name="Berns N."/>
            <person name="Bolognesi R."/>
            <person name="Bonneton F."/>
            <person name="Bopp D."/>
            <person name="Brown S.J."/>
            <person name="Bucher G."/>
            <person name="Butts T."/>
            <person name="Chaumot A."/>
            <person name="Denell R.E."/>
            <person name="Ferrier D.E."/>
            <person name="Friedrich M."/>
            <person name="Gordon C.M."/>
            <person name="Jindra M."/>
            <person name="Klingler M."/>
            <person name="Lan Q."/>
            <person name="Lattorff H.M."/>
            <person name="Laudet V."/>
            <person name="von Levetsow C."/>
            <person name="Liu Z."/>
            <person name="Lutz R."/>
            <person name="Lynch J.A."/>
            <person name="da Fonseca R.N."/>
            <person name="Posnien N."/>
            <person name="Reuter R."/>
            <person name="Roth S."/>
            <person name="Savard J."/>
            <person name="Schinko J.B."/>
            <person name="Schmitt C."/>
            <person name="Schoppmeier M."/>
            <person name="Schroder R."/>
            <person name="Shippy T.D."/>
            <person name="Simonnet F."/>
            <person name="Marques-Souza H."/>
            <person name="Tautz D."/>
            <person name="Tomoyasu Y."/>
            <person name="Trauner J."/>
            <person name="Van der Zee M."/>
            <person name="Vervoort M."/>
            <person name="Wittkopp N."/>
            <person name="Wimmer E.A."/>
            <person name="Yang X."/>
            <person name="Jones A.K."/>
            <person name="Sattelle D.B."/>
            <person name="Ebert P.R."/>
            <person name="Nelson D."/>
            <person name="Scott J.G."/>
            <person name="Beeman R.W."/>
            <person name="Muthukrishnan S."/>
            <person name="Kramer K.J."/>
            <person name="Arakane Y."/>
            <person name="Beeman R.W."/>
            <person name="Zhu Q."/>
            <person name="Hogenkamp D."/>
            <person name="Dixit R."/>
            <person name="Oppert B."/>
            <person name="Jiang H."/>
            <person name="Zou Z."/>
            <person name="Marshall J."/>
            <person name="Elpidina E."/>
            <person name="Vinokurov K."/>
            <person name="Oppert C."/>
            <person name="Zou Z."/>
            <person name="Evans J."/>
            <person name="Lu Z."/>
            <person name="Zhao P."/>
            <person name="Sumathipala N."/>
            <person name="Altincicek B."/>
            <person name="Vilcinskas A."/>
            <person name="Williams M."/>
            <person name="Hultmark D."/>
            <person name="Hetru C."/>
            <person name="Jiang H."/>
            <person name="Grimmelikhuijzen C.J."/>
            <person name="Hauser F."/>
            <person name="Cazzamali G."/>
            <person name="Williamson M."/>
            <person name="Park Y."/>
            <person name="Li B."/>
            <person name="Tanaka Y."/>
            <person name="Predel R."/>
            <person name="Neupert S."/>
            <person name="Schachtner J."/>
            <person name="Verleyen P."/>
            <person name="Raible F."/>
            <person name="Bork P."/>
            <person name="Friedrich M."/>
            <person name="Walden K.K."/>
            <person name="Robertson H.M."/>
            <person name="Angeli S."/>
            <person name="Foret S."/>
            <person name="Bucher G."/>
            <person name="Schuetz S."/>
            <person name="Maleszka R."/>
            <person name="Wimmer E.A."/>
            <person name="Beeman R.W."/>
            <person name="Lorenzen M."/>
            <person name="Tomoyasu Y."/>
            <person name="Miller S.C."/>
            <person name="Grossmann D."/>
            <person name="Bucher G."/>
        </authorList>
    </citation>
    <scope>NUCLEOTIDE SEQUENCE [LARGE SCALE GENOMIC DNA]</scope>
    <source>
        <strain evidence="2 3">Georgia GA2</strain>
    </source>
</reference>
<evidence type="ECO:0000313" key="2">
    <source>
        <dbReference type="EMBL" id="EFA02652.1"/>
    </source>
</evidence>
<proteinExistence type="predicted"/>
<reference evidence="2 3" key="2">
    <citation type="journal article" date="2010" name="Nucleic Acids Res.">
        <title>BeetleBase in 2010: revisions to provide comprehensive genomic information for Tribolium castaneum.</title>
        <authorList>
            <person name="Kim H.S."/>
            <person name="Murphy T."/>
            <person name="Xia J."/>
            <person name="Caragea D."/>
            <person name="Park Y."/>
            <person name="Beeman R.W."/>
            <person name="Lorenzen M.D."/>
            <person name="Butcher S."/>
            <person name="Manak J.R."/>
            <person name="Brown S.J."/>
        </authorList>
    </citation>
    <scope>GENOME REANNOTATION</scope>
    <source>
        <strain evidence="2 3">Georgia GA2</strain>
    </source>
</reference>
<keyword evidence="3" id="KW-1185">Reference proteome</keyword>
<name>D2A1D1_TRICA</name>
<accession>D2A1D1</accession>
<evidence type="ECO:0000313" key="3">
    <source>
        <dbReference type="Proteomes" id="UP000007266"/>
    </source>
</evidence>
<organism evidence="2 3">
    <name type="scientific">Tribolium castaneum</name>
    <name type="common">Red flour beetle</name>
    <dbReference type="NCBI Taxonomy" id="7070"/>
    <lineage>
        <taxon>Eukaryota</taxon>
        <taxon>Metazoa</taxon>
        <taxon>Ecdysozoa</taxon>
        <taxon>Arthropoda</taxon>
        <taxon>Hexapoda</taxon>
        <taxon>Insecta</taxon>
        <taxon>Pterygota</taxon>
        <taxon>Neoptera</taxon>
        <taxon>Endopterygota</taxon>
        <taxon>Coleoptera</taxon>
        <taxon>Polyphaga</taxon>
        <taxon>Cucujiformia</taxon>
        <taxon>Tenebrionidae</taxon>
        <taxon>Tenebrionidae incertae sedis</taxon>
        <taxon>Tribolium</taxon>
    </lineage>
</organism>
<dbReference type="HOGENOM" id="CLU_1580546_0_0_1"/>
<gene>
    <name evidence="2" type="primary">GLEAN_08373</name>
    <name evidence="2" type="ORF">TcasGA2_TC008373</name>
</gene>
<dbReference type="InParanoid" id="D2A1D1"/>
<protein>
    <submittedName>
        <fullName evidence="2">Uncharacterized protein</fullName>
    </submittedName>
</protein>
<dbReference type="AlphaFoldDB" id="D2A1D1"/>
<evidence type="ECO:0000256" key="1">
    <source>
        <dbReference type="SAM" id="MobiDB-lite"/>
    </source>
</evidence>